<gene>
    <name evidence="1" type="ORF">POL72_00095</name>
</gene>
<evidence type="ECO:0000313" key="1">
    <source>
        <dbReference type="EMBL" id="MDC0676120.1"/>
    </source>
</evidence>
<dbReference type="Proteomes" id="UP001217485">
    <property type="component" value="Unassembled WGS sequence"/>
</dbReference>
<dbReference type="EMBL" id="JAQNDK010000001">
    <property type="protein sequence ID" value="MDC0676120.1"/>
    <property type="molecule type" value="Genomic_DNA"/>
</dbReference>
<accession>A0ABT5BRC7</accession>
<proteinExistence type="predicted"/>
<name>A0ABT5BRC7_9BACT</name>
<comment type="caution">
    <text evidence="1">The sequence shown here is derived from an EMBL/GenBank/DDBJ whole genome shotgun (WGS) entry which is preliminary data.</text>
</comment>
<sequence>MYSDFLLGPNGGVYGPTYYRTGIWAGAAAATPTWTDAAPVLLDSNGSYGTALFWERPVSKFSLQKRVFYSLFERETYPGGSPSYSLVDAYDTVPNVSGPACVVGKTL</sequence>
<dbReference type="RefSeq" id="WP_272092827.1">
    <property type="nucleotide sequence ID" value="NZ_JAQNDK010000001.1"/>
</dbReference>
<organism evidence="1 2">
    <name type="scientific">Sorangium atrum</name>
    <dbReference type="NCBI Taxonomy" id="2995308"/>
    <lineage>
        <taxon>Bacteria</taxon>
        <taxon>Pseudomonadati</taxon>
        <taxon>Myxococcota</taxon>
        <taxon>Polyangia</taxon>
        <taxon>Polyangiales</taxon>
        <taxon>Polyangiaceae</taxon>
        <taxon>Sorangium</taxon>
    </lineage>
</organism>
<reference evidence="1 2" key="1">
    <citation type="submission" date="2023-01" db="EMBL/GenBank/DDBJ databases">
        <title>Minimal conservation of predation-associated metabolite biosynthetic gene clusters underscores biosynthetic potential of Myxococcota including descriptions for ten novel species: Archangium lansinium sp. nov., Myxococcus landrumus sp. nov., Nannocystis bai.</title>
        <authorList>
            <person name="Ahearne A."/>
            <person name="Stevens C."/>
            <person name="Dowd S."/>
        </authorList>
    </citation>
    <scope>NUCLEOTIDE SEQUENCE [LARGE SCALE GENOMIC DNA]</scope>
    <source>
        <strain evidence="1 2">WIWO2</strain>
    </source>
</reference>
<evidence type="ECO:0000313" key="2">
    <source>
        <dbReference type="Proteomes" id="UP001217485"/>
    </source>
</evidence>
<protein>
    <submittedName>
        <fullName evidence="1">Uncharacterized protein</fullName>
    </submittedName>
</protein>
<keyword evidence="2" id="KW-1185">Reference proteome</keyword>